<evidence type="ECO:0000313" key="5">
    <source>
        <dbReference type="EMBL" id="KAJ8611023.1"/>
    </source>
</evidence>
<gene>
    <name evidence="5" type="ORF">CTAYLR_007070</name>
</gene>
<dbReference type="InterPro" id="IPR049052">
    <property type="entry name" value="nSTAND1"/>
</dbReference>
<dbReference type="InterPro" id="IPR024983">
    <property type="entry name" value="CHAT_dom"/>
</dbReference>
<evidence type="ECO:0000256" key="1">
    <source>
        <dbReference type="SAM" id="MobiDB-lite"/>
    </source>
</evidence>
<dbReference type="InterPro" id="IPR027417">
    <property type="entry name" value="P-loop_NTPase"/>
</dbReference>
<protein>
    <recommendedName>
        <fullName evidence="7">CHAT domain-containing protein</fullName>
    </recommendedName>
</protein>
<name>A0AAD7UL27_9STRA</name>
<feature type="compositionally biased region" description="Basic residues" evidence="1">
    <location>
        <begin position="692"/>
        <end position="701"/>
    </location>
</feature>
<comment type="caution">
    <text evidence="5">The sequence shown here is derived from an EMBL/GenBank/DDBJ whole genome shotgun (WGS) entry which is preliminary data.</text>
</comment>
<dbReference type="Pfam" id="PF12770">
    <property type="entry name" value="CHAT"/>
    <property type="match status" value="1"/>
</dbReference>
<keyword evidence="6" id="KW-1185">Reference proteome</keyword>
<feature type="compositionally biased region" description="Low complexity" evidence="1">
    <location>
        <begin position="330"/>
        <end position="357"/>
    </location>
</feature>
<feature type="compositionally biased region" description="Basic residues" evidence="1">
    <location>
        <begin position="358"/>
        <end position="368"/>
    </location>
</feature>
<keyword evidence="2" id="KW-0732">Signal</keyword>
<feature type="chain" id="PRO_5041955783" description="CHAT domain-containing protein" evidence="2">
    <location>
        <begin position="24"/>
        <end position="791"/>
    </location>
</feature>
<accession>A0AAD7UL27</accession>
<organism evidence="5 6">
    <name type="scientific">Chrysophaeum taylorii</name>
    <dbReference type="NCBI Taxonomy" id="2483200"/>
    <lineage>
        <taxon>Eukaryota</taxon>
        <taxon>Sar</taxon>
        <taxon>Stramenopiles</taxon>
        <taxon>Ochrophyta</taxon>
        <taxon>Pelagophyceae</taxon>
        <taxon>Pelagomonadales</taxon>
        <taxon>Pelagomonadaceae</taxon>
        <taxon>Chrysophaeum</taxon>
    </lineage>
</organism>
<evidence type="ECO:0000259" key="3">
    <source>
        <dbReference type="Pfam" id="PF12770"/>
    </source>
</evidence>
<feature type="domain" description="Novel STAND NTPase 1" evidence="4">
    <location>
        <begin position="247"/>
        <end position="462"/>
    </location>
</feature>
<feature type="signal peptide" evidence="2">
    <location>
        <begin position="1"/>
        <end position="23"/>
    </location>
</feature>
<dbReference type="SUPFAM" id="SSF52540">
    <property type="entry name" value="P-loop containing nucleoside triphosphate hydrolases"/>
    <property type="match status" value="1"/>
</dbReference>
<dbReference type="Pfam" id="PF20703">
    <property type="entry name" value="nSTAND1"/>
    <property type="match status" value="1"/>
</dbReference>
<feature type="domain" description="CHAT" evidence="3">
    <location>
        <begin position="16"/>
        <end position="188"/>
    </location>
</feature>
<evidence type="ECO:0008006" key="7">
    <source>
        <dbReference type="Google" id="ProtNLM"/>
    </source>
</evidence>
<reference evidence="5" key="1">
    <citation type="submission" date="2023-01" db="EMBL/GenBank/DDBJ databases">
        <title>Metagenome sequencing of chrysophaentin producing Chrysophaeum taylorii.</title>
        <authorList>
            <person name="Davison J."/>
            <person name="Bewley C."/>
        </authorList>
    </citation>
    <scope>NUCLEOTIDE SEQUENCE</scope>
    <source>
        <strain evidence="5">NIES-1699</strain>
    </source>
</reference>
<evidence type="ECO:0000313" key="6">
    <source>
        <dbReference type="Proteomes" id="UP001230188"/>
    </source>
</evidence>
<dbReference type="EMBL" id="JAQMWT010000084">
    <property type="protein sequence ID" value="KAJ8611023.1"/>
    <property type="molecule type" value="Genomic_DNA"/>
</dbReference>
<feature type="region of interest" description="Disordered" evidence="1">
    <location>
        <begin position="640"/>
        <end position="674"/>
    </location>
</feature>
<proteinExistence type="predicted"/>
<evidence type="ECO:0000256" key="2">
    <source>
        <dbReference type="SAM" id="SignalP"/>
    </source>
</evidence>
<feature type="region of interest" description="Disordered" evidence="1">
    <location>
        <begin position="324"/>
        <end position="378"/>
    </location>
</feature>
<evidence type="ECO:0000259" key="4">
    <source>
        <dbReference type="Pfam" id="PF20703"/>
    </source>
</evidence>
<feature type="region of interest" description="Disordered" evidence="1">
    <location>
        <begin position="690"/>
        <end position="719"/>
    </location>
</feature>
<dbReference type="Proteomes" id="UP001230188">
    <property type="component" value="Unassembled WGS sequence"/>
</dbReference>
<sequence>MPASNRIVCLLSGPLAAVGRASASTPGVEGELRLLPILDAEAERQNLEGALSEGCADTGRAIELQIRYATVDALRSAVTLGARVVHFSGHGHPEFLCFEDGKGGAVAVSPEQLRLLVSAGGCGLLRLAVCNSCHSQRAGCAFVEAGVPHVVAVSCRANNDGRVSDRAATAFCRAFYLGVIAGRTVRQAFEIGCAAATNAGGGSETKTYVLLPEDDPHDERIFADAPSGCLDVHAPRRTPTNAPAVPTYYLGRDAELFCLVDSMLRHRLTTVAGSFGSGKSALAAAAAHYLGNRGRDFEAVVWARVASRETLVDDVVDAARRVLSEEEDTATQQDADPPTTPTFPLSSASSSAFLAPPKHLRSRSLRPRRTSDEKNTAPDLVVLGDRVSSFSSLAGGPLCDERDDDDAVAAKTSAAALLRNQRVLVVLDNFERLIRNTPRAECQRALASLLSTASRAHVVLTCSRGAGLGRSTSVTERVIKLAPLEPSSAARLLLQRAPELARRATNVKAARSPRSPPHVLVAATAAHSALRRLAGNPFAIALAATLLNALFEAEDAARAAASRAARAAERGLAPSVSDNDVAASNPPPPVTYAVRASSSPSEPVDHPLEPLDRLAKVLDSLDQEDPEIAKLRDEINYVTSRQDVFGTQNPPPSSRESSDPSVSPAPNDDDDDDDNRVVVADAAVSSSYPVRFSHHHHHHHSGGASRIRSNAPPPPPPRPYLDRRTLDAFATVLGLVWLVRILLDAVIANDFSLRLDAVAHLFVDVALLVVLASLLPPHPPLNKSSRRAMRE</sequence>
<feature type="region of interest" description="Disordered" evidence="1">
    <location>
        <begin position="571"/>
        <end position="608"/>
    </location>
</feature>
<dbReference type="AlphaFoldDB" id="A0AAD7UL27"/>
<dbReference type="Gene3D" id="3.40.50.300">
    <property type="entry name" value="P-loop containing nucleotide triphosphate hydrolases"/>
    <property type="match status" value="1"/>
</dbReference>